<gene>
    <name evidence="4" type="ORF">FHS22_001618</name>
</gene>
<feature type="region of interest" description="Disordered" evidence="1">
    <location>
        <begin position="299"/>
        <end position="326"/>
    </location>
</feature>
<feature type="domain" description="Ketopantoate reductase N-terminal" evidence="2">
    <location>
        <begin position="4"/>
        <end position="134"/>
    </location>
</feature>
<keyword evidence="4" id="KW-0560">Oxidoreductase</keyword>
<protein>
    <submittedName>
        <fullName evidence="4">2-dehydropantoate 2-reductase</fullName>
        <ecNumber evidence="4">1.1.1.169</ecNumber>
    </submittedName>
</protein>
<dbReference type="Pfam" id="PF08546">
    <property type="entry name" value="ApbA_C"/>
    <property type="match status" value="1"/>
</dbReference>
<dbReference type="InterPro" id="IPR008927">
    <property type="entry name" value="6-PGluconate_DH-like_C_sf"/>
</dbReference>
<evidence type="ECO:0000313" key="5">
    <source>
        <dbReference type="Proteomes" id="UP000562352"/>
    </source>
</evidence>
<dbReference type="RefSeq" id="WP_184939789.1">
    <property type="nucleotide sequence ID" value="NZ_BAAAWZ010000001.1"/>
</dbReference>
<dbReference type="Pfam" id="PF02558">
    <property type="entry name" value="ApbA"/>
    <property type="match status" value="1"/>
</dbReference>
<accession>A0A841D202</accession>
<dbReference type="SUPFAM" id="SSF48179">
    <property type="entry name" value="6-phosphogluconate dehydrogenase C-terminal domain-like"/>
    <property type="match status" value="1"/>
</dbReference>
<dbReference type="EMBL" id="JACHJJ010000004">
    <property type="protein sequence ID" value="MBB5962357.1"/>
    <property type="molecule type" value="Genomic_DNA"/>
</dbReference>
<reference evidence="4 5" key="1">
    <citation type="submission" date="2020-08" db="EMBL/GenBank/DDBJ databases">
        <title>Genomic Encyclopedia of Type Strains, Phase III (KMG-III): the genomes of soil and plant-associated and newly described type strains.</title>
        <authorList>
            <person name="Whitman W."/>
        </authorList>
    </citation>
    <scope>NUCLEOTIDE SEQUENCE [LARGE SCALE GENOMIC DNA]</scope>
    <source>
        <strain evidence="4 5">CECT 3303</strain>
    </source>
</reference>
<dbReference type="InterPro" id="IPR051402">
    <property type="entry name" value="KPR-Related"/>
</dbReference>
<evidence type="ECO:0000259" key="2">
    <source>
        <dbReference type="Pfam" id="PF02558"/>
    </source>
</evidence>
<proteinExistence type="predicted"/>
<dbReference type="InterPro" id="IPR013328">
    <property type="entry name" value="6PGD_dom2"/>
</dbReference>
<feature type="domain" description="Ketopantoate reductase C-terminal" evidence="3">
    <location>
        <begin position="173"/>
        <end position="288"/>
    </location>
</feature>
<dbReference type="GO" id="GO:0005737">
    <property type="term" value="C:cytoplasm"/>
    <property type="evidence" value="ECO:0007669"/>
    <property type="project" value="TreeGrafter"/>
</dbReference>
<dbReference type="InterPro" id="IPR013752">
    <property type="entry name" value="KPA_reductase"/>
</dbReference>
<dbReference type="Proteomes" id="UP000562352">
    <property type="component" value="Unassembled WGS sequence"/>
</dbReference>
<organism evidence="4 5">
    <name type="scientific">Planomonospora venezuelensis</name>
    <dbReference type="NCBI Taxonomy" id="1999"/>
    <lineage>
        <taxon>Bacteria</taxon>
        <taxon>Bacillati</taxon>
        <taxon>Actinomycetota</taxon>
        <taxon>Actinomycetes</taxon>
        <taxon>Streptosporangiales</taxon>
        <taxon>Streptosporangiaceae</taxon>
        <taxon>Planomonospora</taxon>
    </lineage>
</organism>
<dbReference type="AlphaFoldDB" id="A0A841D202"/>
<dbReference type="InterPro" id="IPR013332">
    <property type="entry name" value="KPR_N"/>
</dbReference>
<name>A0A841D202_PLAVE</name>
<dbReference type="EC" id="1.1.1.169" evidence="4"/>
<dbReference type="GO" id="GO:0008677">
    <property type="term" value="F:2-dehydropantoate 2-reductase activity"/>
    <property type="evidence" value="ECO:0007669"/>
    <property type="project" value="UniProtKB-EC"/>
</dbReference>
<keyword evidence="5" id="KW-1185">Reference proteome</keyword>
<evidence type="ECO:0000313" key="4">
    <source>
        <dbReference type="EMBL" id="MBB5962357.1"/>
    </source>
</evidence>
<dbReference type="InterPro" id="IPR036291">
    <property type="entry name" value="NAD(P)-bd_dom_sf"/>
</dbReference>
<comment type="caution">
    <text evidence="4">The sequence shown here is derived from an EMBL/GenBank/DDBJ whole genome shotgun (WGS) entry which is preliminary data.</text>
</comment>
<dbReference type="Gene3D" id="1.10.1040.10">
    <property type="entry name" value="N-(1-d-carboxylethyl)-l-norvaline Dehydrogenase, domain 2"/>
    <property type="match status" value="1"/>
</dbReference>
<dbReference type="SUPFAM" id="SSF51735">
    <property type="entry name" value="NAD(P)-binding Rossmann-fold domains"/>
    <property type="match status" value="1"/>
</dbReference>
<evidence type="ECO:0000256" key="1">
    <source>
        <dbReference type="SAM" id="MobiDB-lite"/>
    </source>
</evidence>
<sequence>MRYIVVGAGAVGGTIGGRLFQAGHDVLLVARGAHHDALGRDGLRLVTPGENLTLRVPVTRGPVRLRDGDVLVLAVKSQDTVAALDPWPRRVPVVCAQNGVANERTALRRFERVYGMYVWLPALHLEPGVVTAYGSPKSGLLQLGRYPHGTDELSERIAGDLSASSFTGVAVPDVMRWKYAKLLGNLGNACEALCGRAPGQEPIMERVRAEGRAVLDSAGIAYASSQEERERRGKDVEALPVGGAERGGGSSWQSLARAGGSIEADHLNGEIVLLGRELGVPTPANEVLRREADRAAREHLAPGCMSPEELSALVDSEADRTGAAAG</sequence>
<dbReference type="Gene3D" id="3.40.50.720">
    <property type="entry name" value="NAD(P)-binding Rossmann-like Domain"/>
    <property type="match status" value="1"/>
</dbReference>
<evidence type="ECO:0000259" key="3">
    <source>
        <dbReference type="Pfam" id="PF08546"/>
    </source>
</evidence>
<dbReference type="PANTHER" id="PTHR21708">
    <property type="entry name" value="PROBABLE 2-DEHYDROPANTOATE 2-REDUCTASE"/>
    <property type="match status" value="1"/>
</dbReference>
<dbReference type="PANTHER" id="PTHR21708:SF26">
    <property type="entry name" value="2-DEHYDROPANTOATE 2-REDUCTASE"/>
    <property type="match status" value="1"/>
</dbReference>